<gene>
    <name evidence="1" type="ORF">SCALOS_LOCUS10035</name>
</gene>
<reference evidence="1" key="1">
    <citation type="submission" date="2021-06" db="EMBL/GenBank/DDBJ databases">
        <authorList>
            <person name="Kallberg Y."/>
            <person name="Tangrot J."/>
            <person name="Rosling A."/>
        </authorList>
    </citation>
    <scope>NUCLEOTIDE SEQUENCE</scope>
    <source>
        <strain evidence="1">AU212A</strain>
    </source>
</reference>
<feature type="non-terminal residue" evidence="1">
    <location>
        <position position="88"/>
    </location>
</feature>
<evidence type="ECO:0000313" key="1">
    <source>
        <dbReference type="EMBL" id="CAG8688547.1"/>
    </source>
</evidence>
<accession>A0ACA9P7G8</accession>
<organism evidence="1 2">
    <name type="scientific">Scutellospora calospora</name>
    <dbReference type="NCBI Taxonomy" id="85575"/>
    <lineage>
        <taxon>Eukaryota</taxon>
        <taxon>Fungi</taxon>
        <taxon>Fungi incertae sedis</taxon>
        <taxon>Mucoromycota</taxon>
        <taxon>Glomeromycotina</taxon>
        <taxon>Glomeromycetes</taxon>
        <taxon>Diversisporales</taxon>
        <taxon>Gigasporaceae</taxon>
        <taxon>Scutellospora</taxon>
    </lineage>
</organism>
<comment type="caution">
    <text evidence="1">The sequence shown here is derived from an EMBL/GenBank/DDBJ whole genome shotgun (WGS) entry which is preliminary data.</text>
</comment>
<protein>
    <submittedName>
        <fullName evidence="1">8340_t:CDS:1</fullName>
    </submittedName>
</protein>
<dbReference type="EMBL" id="CAJVPM010034919">
    <property type="protein sequence ID" value="CAG8688547.1"/>
    <property type="molecule type" value="Genomic_DNA"/>
</dbReference>
<feature type="non-terminal residue" evidence="1">
    <location>
        <position position="1"/>
    </location>
</feature>
<proteinExistence type="predicted"/>
<sequence length="88" mass="10371">WKNTYPWLECNTQNDRMFCVLCRASSKKNAFATSSSTNIKLYAIKEYVKTKDHIDSYKKNENLNLSPKHVISLMKIIYYMAKNDISLR</sequence>
<name>A0ACA9P7G8_9GLOM</name>
<dbReference type="Proteomes" id="UP000789860">
    <property type="component" value="Unassembled WGS sequence"/>
</dbReference>
<evidence type="ECO:0000313" key="2">
    <source>
        <dbReference type="Proteomes" id="UP000789860"/>
    </source>
</evidence>
<keyword evidence="2" id="KW-1185">Reference proteome</keyword>